<comment type="function">
    <text evidence="9 10">Fluoride-specific ion channel. Important for reducing fluoride concentration in the cell, thus reducing its toxicity.</text>
</comment>
<keyword evidence="10" id="KW-0479">Metal-binding</keyword>
<comment type="similarity">
    <text evidence="7 10">Belongs to the fluoride channel Fluc/FEX (TC 1.A.43) family.</text>
</comment>
<keyword evidence="3 10" id="KW-0812">Transmembrane</keyword>
<dbReference type="InterPro" id="IPR003691">
    <property type="entry name" value="FluC"/>
</dbReference>
<evidence type="ECO:0000256" key="10">
    <source>
        <dbReference type="HAMAP-Rule" id="MF_00454"/>
    </source>
</evidence>
<sequence length="123" mass="12167">MSPLVWAGVPLLGGLGAVARVMLAAAVDARRARGSRLPLGTFAVNLSGSTLLGLLAGLAPGDEARLLLGTALLGGYTTFSTWMADSTVLSRTGHGRTAAVNIVVPLLAGLAAVAAGDAFGTAL</sequence>
<evidence type="ECO:0000313" key="11">
    <source>
        <dbReference type="EMBL" id="MDW5597527.1"/>
    </source>
</evidence>
<keyword evidence="6 10" id="KW-0407">Ion channel</keyword>
<evidence type="ECO:0000256" key="5">
    <source>
        <dbReference type="ARBA" id="ARBA00023136"/>
    </source>
</evidence>
<keyword evidence="4 10" id="KW-1133">Transmembrane helix</keyword>
<reference evidence="12" key="1">
    <citation type="submission" date="2023-07" db="EMBL/GenBank/DDBJ databases">
        <title>Conexibacter stalactiti sp. nov., isolated from stalactites in a lava cave and emended description of the genus Conexibacter.</title>
        <authorList>
            <person name="Lee S.D."/>
        </authorList>
    </citation>
    <scope>NUCLEOTIDE SEQUENCE [LARGE SCALE GENOMIC DNA]</scope>
    <source>
        <strain evidence="12">KCTC 39840</strain>
    </source>
</reference>
<feature type="transmembrane region" description="Helical" evidence="10">
    <location>
        <begin position="66"/>
        <end position="85"/>
    </location>
</feature>
<evidence type="ECO:0000256" key="6">
    <source>
        <dbReference type="ARBA" id="ARBA00023303"/>
    </source>
</evidence>
<keyword evidence="10" id="KW-0813">Transport</keyword>
<gene>
    <name evidence="10 11" type="primary">crcB</name>
    <name evidence="10" type="synonym">fluC</name>
    <name evidence="11" type="ORF">R7226_24470</name>
</gene>
<feature type="binding site" evidence="10">
    <location>
        <position position="74"/>
    </location>
    <ligand>
        <name>Na(+)</name>
        <dbReference type="ChEBI" id="CHEBI:29101"/>
        <note>structural</note>
    </ligand>
</feature>
<keyword evidence="10" id="KW-0406">Ion transport</keyword>
<comment type="subcellular location">
    <subcellularLocation>
        <location evidence="1 10">Cell membrane</location>
        <topology evidence="1 10">Multi-pass membrane protein</topology>
    </subcellularLocation>
</comment>
<keyword evidence="12" id="KW-1185">Reference proteome</keyword>
<proteinExistence type="inferred from homology"/>
<keyword evidence="2 10" id="KW-1003">Cell membrane</keyword>
<feature type="transmembrane region" description="Helical" evidence="10">
    <location>
        <begin position="97"/>
        <end position="116"/>
    </location>
</feature>
<evidence type="ECO:0000256" key="2">
    <source>
        <dbReference type="ARBA" id="ARBA00022475"/>
    </source>
</evidence>
<comment type="catalytic activity">
    <reaction evidence="8">
        <text>fluoride(in) = fluoride(out)</text>
        <dbReference type="Rhea" id="RHEA:76159"/>
        <dbReference type="ChEBI" id="CHEBI:17051"/>
    </reaction>
    <physiologicalReaction direction="left-to-right" evidence="8">
        <dbReference type="Rhea" id="RHEA:76160"/>
    </physiologicalReaction>
</comment>
<evidence type="ECO:0000256" key="3">
    <source>
        <dbReference type="ARBA" id="ARBA00022692"/>
    </source>
</evidence>
<evidence type="ECO:0000256" key="4">
    <source>
        <dbReference type="ARBA" id="ARBA00022989"/>
    </source>
</evidence>
<feature type="binding site" evidence="10">
    <location>
        <position position="77"/>
    </location>
    <ligand>
        <name>Na(+)</name>
        <dbReference type="ChEBI" id="CHEBI:29101"/>
        <note>structural</note>
    </ligand>
</feature>
<dbReference type="PANTHER" id="PTHR28259">
    <property type="entry name" value="FLUORIDE EXPORT PROTEIN 1-RELATED"/>
    <property type="match status" value="1"/>
</dbReference>
<keyword evidence="5 10" id="KW-0472">Membrane</keyword>
<evidence type="ECO:0000256" key="7">
    <source>
        <dbReference type="ARBA" id="ARBA00035120"/>
    </source>
</evidence>
<accession>A0ABU4HW28</accession>
<evidence type="ECO:0000313" key="12">
    <source>
        <dbReference type="Proteomes" id="UP001284601"/>
    </source>
</evidence>
<feature type="transmembrane region" description="Helical" evidence="10">
    <location>
        <begin position="39"/>
        <end position="60"/>
    </location>
</feature>
<evidence type="ECO:0000256" key="9">
    <source>
        <dbReference type="ARBA" id="ARBA00049940"/>
    </source>
</evidence>
<dbReference type="RefSeq" id="WP_318599993.1">
    <property type="nucleotide sequence ID" value="NZ_JAWSTH010000092.1"/>
</dbReference>
<evidence type="ECO:0000256" key="1">
    <source>
        <dbReference type="ARBA" id="ARBA00004651"/>
    </source>
</evidence>
<name>A0ABU4HW28_9ACTN</name>
<comment type="caution">
    <text evidence="11">The sequence shown here is derived from an EMBL/GenBank/DDBJ whole genome shotgun (WGS) entry which is preliminary data.</text>
</comment>
<feature type="transmembrane region" description="Helical" evidence="10">
    <location>
        <begin position="6"/>
        <end position="27"/>
    </location>
</feature>
<dbReference type="HAMAP" id="MF_00454">
    <property type="entry name" value="FluC"/>
    <property type="match status" value="1"/>
</dbReference>
<dbReference type="EMBL" id="JAWSTH010000092">
    <property type="protein sequence ID" value="MDW5597527.1"/>
    <property type="molecule type" value="Genomic_DNA"/>
</dbReference>
<comment type="activity regulation">
    <text evidence="10">Na(+) is not transported, but it plays an essential structural role and its presence is essential for fluoride channel function.</text>
</comment>
<dbReference type="Proteomes" id="UP001284601">
    <property type="component" value="Unassembled WGS sequence"/>
</dbReference>
<keyword evidence="10" id="KW-0915">Sodium</keyword>
<dbReference type="Pfam" id="PF02537">
    <property type="entry name" value="CRCB"/>
    <property type="match status" value="1"/>
</dbReference>
<organism evidence="11 12">
    <name type="scientific">Conexibacter stalactiti</name>
    <dbReference type="NCBI Taxonomy" id="1940611"/>
    <lineage>
        <taxon>Bacteria</taxon>
        <taxon>Bacillati</taxon>
        <taxon>Actinomycetota</taxon>
        <taxon>Thermoleophilia</taxon>
        <taxon>Solirubrobacterales</taxon>
        <taxon>Conexibacteraceae</taxon>
        <taxon>Conexibacter</taxon>
    </lineage>
</organism>
<evidence type="ECO:0000256" key="8">
    <source>
        <dbReference type="ARBA" id="ARBA00035585"/>
    </source>
</evidence>
<dbReference type="PANTHER" id="PTHR28259:SF1">
    <property type="entry name" value="FLUORIDE EXPORT PROTEIN 1-RELATED"/>
    <property type="match status" value="1"/>
</dbReference>
<dbReference type="NCBIfam" id="NF010824">
    <property type="entry name" value="PRK14228.1"/>
    <property type="match status" value="1"/>
</dbReference>
<protein>
    <recommendedName>
        <fullName evidence="10">Fluoride-specific ion channel FluC</fullName>
    </recommendedName>
</protein>